<dbReference type="AlphaFoldDB" id="A0A174F4V2"/>
<dbReference type="InterPro" id="IPR002909">
    <property type="entry name" value="IPT_dom"/>
</dbReference>
<organism evidence="2 3">
    <name type="scientific">Bacteroides finegoldii</name>
    <dbReference type="NCBI Taxonomy" id="338188"/>
    <lineage>
        <taxon>Bacteria</taxon>
        <taxon>Pseudomonadati</taxon>
        <taxon>Bacteroidota</taxon>
        <taxon>Bacteroidia</taxon>
        <taxon>Bacteroidales</taxon>
        <taxon>Bacteroidaceae</taxon>
        <taxon>Bacteroides</taxon>
    </lineage>
</organism>
<reference evidence="2 3" key="1">
    <citation type="submission" date="2015-09" db="EMBL/GenBank/DDBJ databases">
        <authorList>
            <consortium name="Pathogen Informatics"/>
        </authorList>
    </citation>
    <scope>NUCLEOTIDE SEQUENCE [LARGE SCALE GENOMIC DNA]</scope>
    <source>
        <strain evidence="2 3">2789STDY5608840</strain>
    </source>
</reference>
<dbReference type="InterPro" id="IPR011042">
    <property type="entry name" value="6-blade_b-propeller_TolB-like"/>
</dbReference>
<accession>A0A174F4V2</accession>
<dbReference type="Proteomes" id="UP000095517">
    <property type="component" value="Unassembled WGS sequence"/>
</dbReference>
<evidence type="ECO:0000259" key="1">
    <source>
        <dbReference type="Pfam" id="PF01833"/>
    </source>
</evidence>
<dbReference type="InterPro" id="IPR013783">
    <property type="entry name" value="Ig-like_fold"/>
</dbReference>
<dbReference type="CDD" id="cd00603">
    <property type="entry name" value="IPT_PCSR"/>
    <property type="match status" value="1"/>
</dbReference>
<dbReference type="SUPFAM" id="SSF81296">
    <property type="entry name" value="E set domains"/>
    <property type="match status" value="1"/>
</dbReference>
<feature type="domain" description="IPT/TIG" evidence="1">
    <location>
        <begin position="42"/>
        <end position="115"/>
    </location>
</feature>
<evidence type="ECO:0000313" key="2">
    <source>
        <dbReference type="EMBL" id="CUO43350.1"/>
    </source>
</evidence>
<dbReference type="InterPro" id="IPR011044">
    <property type="entry name" value="Quino_amine_DH_bsu"/>
</dbReference>
<proteinExistence type="predicted"/>
<dbReference type="PANTHER" id="PTHR13833">
    <property type="match status" value="1"/>
</dbReference>
<evidence type="ECO:0000313" key="3">
    <source>
        <dbReference type="Proteomes" id="UP000095517"/>
    </source>
</evidence>
<dbReference type="InterPro" id="IPR014756">
    <property type="entry name" value="Ig_E-set"/>
</dbReference>
<sequence length="484" mass="54791">MNRCFIAALTLCTMSMFGCKEDFKDPTIWDLRPCDPSRPIEFTDFTPKEGGVRTRMYIMGSNFGTDESKIHVTIGGKKAPVIASNGNKIHCMLPSRAYSGIVNVVIKDKDENVVTDYTFEERVNYQSRKVVGTLLRNVDPNTGAAPFQDGSFDDGAGLPYSDWMMFDPKSENGDKVIFTSNYEGGSEGLRAVNLTKRTITTLYSGSRSPFMQTFELSADADTILIPDDNWNHTFGNVEKPNIWYALRSENFSKLRPYCYGPSAYSVAYMPDGTVFYTVWSNGSVIKMDRNAQAPPYMDRRNQVMCSMNQVSIDKEQQIKIKAHPEGRYVLIFSRNTGAIYKCDYNAETRMLNGLQLYAGDYYSLNNENNLQEGPGAQARFGRPWGGDFAKNAGYVNRPDGDMYDFCFVDQVGHCMWRITPDRICSIIAGRSNYTADGKYTGYIDGDPLHEARFNWPRACTYDADEETFYLVDNGNHCIRYLRTE</sequence>
<dbReference type="PROSITE" id="PS51257">
    <property type="entry name" value="PROKAR_LIPOPROTEIN"/>
    <property type="match status" value="1"/>
</dbReference>
<dbReference type="STRING" id="338188.ERS852397_02019"/>
<dbReference type="SUPFAM" id="SSF50969">
    <property type="entry name" value="YVTN repeat-like/Quinoprotein amine dehydrogenase"/>
    <property type="match status" value="1"/>
</dbReference>
<dbReference type="RefSeq" id="WP_022274873.1">
    <property type="nucleotide sequence ID" value="NZ_CABIXA010000009.1"/>
</dbReference>
<dbReference type="Gene3D" id="2.120.10.30">
    <property type="entry name" value="TolB, C-terminal domain"/>
    <property type="match status" value="1"/>
</dbReference>
<protein>
    <submittedName>
        <fullName evidence="2">IPT/TIG domain./NHL repeat</fullName>
    </submittedName>
</protein>
<dbReference type="Gene3D" id="2.60.40.10">
    <property type="entry name" value="Immunoglobulins"/>
    <property type="match status" value="1"/>
</dbReference>
<dbReference type="PANTHER" id="PTHR13833:SF71">
    <property type="entry name" value="NHL DOMAIN-CONTAINING PROTEIN"/>
    <property type="match status" value="1"/>
</dbReference>
<dbReference type="Pfam" id="PF01833">
    <property type="entry name" value="TIG"/>
    <property type="match status" value="1"/>
</dbReference>
<name>A0A174F4V2_9BACE</name>
<dbReference type="EMBL" id="CYZH01000009">
    <property type="protein sequence ID" value="CUO43350.1"/>
    <property type="molecule type" value="Genomic_DNA"/>
</dbReference>
<gene>
    <name evidence="2" type="ORF">ERS852397_02019</name>
</gene>